<dbReference type="InterPro" id="IPR026960">
    <property type="entry name" value="RVT-Znf"/>
</dbReference>
<reference evidence="3 4" key="1">
    <citation type="journal article" date="2017" name="Nat. Commun.">
        <title>Genome assembly with in vitro proximity ligation data and whole-genome triplication in lettuce.</title>
        <authorList>
            <person name="Reyes-Chin-Wo S."/>
            <person name="Wang Z."/>
            <person name="Yang X."/>
            <person name="Kozik A."/>
            <person name="Arikit S."/>
            <person name="Song C."/>
            <person name="Xia L."/>
            <person name="Froenicke L."/>
            <person name="Lavelle D.O."/>
            <person name="Truco M.J."/>
            <person name="Xia R."/>
            <person name="Zhu S."/>
            <person name="Xu C."/>
            <person name="Xu H."/>
            <person name="Xu X."/>
            <person name="Cox K."/>
            <person name="Korf I."/>
            <person name="Meyers B.C."/>
            <person name="Michelmore R.W."/>
        </authorList>
    </citation>
    <scope>NUCLEOTIDE SEQUENCE [LARGE SCALE GENOMIC DNA]</scope>
    <source>
        <strain evidence="4">cv. Salinas</strain>
        <tissue evidence="3">Seedlings</tissue>
    </source>
</reference>
<dbReference type="PANTHER" id="PTHR33116">
    <property type="entry name" value="REVERSE TRANSCRIPTASE ZINC-BINDING DOMAIN-CONTAINING PROTEIN-RELATED-RELATED"/>
    <property type="match status" value="1"/>
</dbReference>
<feature type="region of interest" description="Disordered" evidence="1">
    <location>
        <begin position="1"/>
        <end position="24"/>
    </location>
</feature>
<keyword evidence="4" id="KW-1185">Reference proteome</keyword>
<gene>
    <name evidence="3" type="ORF">LSAT_V11C100042030</name>
</gene>
<dbReference type="AlphaFoldDB" id="A0A9R1WTH3"/>
<dbReference type="Pfam" id="PF13966">
    <property type="entry name" value="zf-RVT"/>
    <property type="match status" value="1"/>
</dbReference>
<organism evidence="3 4">
    <name type="scientific">Lactuca sativa</name>
    <name type="common">Garden lettuce</name>
    <dbReference type="NCBI Taxonomy" id="4236"/>
    <lineage>
        <taxon>Eukaryota</taxon>
        <taxon>Viridiplantae</taxon>
        <taxon>Streptophyta</taxon>
        <taxon>Embryophyta</taxon>
        <taxon>Tracheophyta</taxon>
        <taxon>Spermatophyta</taxon>
        <taxon>Magnoliopsida</taxon>
        <taxon>eudicotyledons</taxon>
        <taxon>Gunneridae</taxon>
        <taxon>Pentapetalae</taxon>
        <taxon>asterids</taxon>
        <taxon>campanulids</taxon>
        <taxon>Asterales</taxon>
        <taxon>Asteraceae</taxon>
        <taxon>Cichorioideae</taxon>
        <taxon>Cichorieae</taxon>
        <taxon>Lactucinae</taxon>
        <taxon>Lactuca</taxon>
    </lineage>
</organism>
<proteinExistence type="predicted"/>
<accession>A0A9R1WTH3</accession>
<dbReference type="PANTHER" id="PTHR33116:SF79">
    <property type="entry name" value="REVERSE TRANSCRIPTASE DOMAIN, ZINC FINGER, CCHC-TYPE-RELATED"/>
    <property type="match status" value="1"/>
</dbReference>
<evidence type="ECO:0000256" key="1">
    <source>
        <dbReference type="SAM" id="MobiDB-lite"/>
    </source>
</evidence>
<protein>
    <recommendedName>
        <fullName evidence="2">Reverse transcriptase zinc-binding domain-containing protein</fullName>
    </recommendedName>
</protein>
<evidence type="ECO:0000259" key="2">
    <source>
        <dbReference type="Pfam" id="PF13966"/>
    </source>
</evidence>
<comment type="caution">
    <text evidence="3">The sequence shown here is derived from an EMBL/GenBank/DDBJ whole genome shotgun (WGS) entry which is preliminary data.</text>
</comment>
<evidence type="ECO:0000313" key="3">
    <source>
        <dbReference type="EMBL" id="KAJ0227813.1"/>
    </source>
</evidence>
<sequence>MIVMSDLRRSRRPEDSPEADVPSFGAIRGTRTHDHVRSRSGTNFYIISLTGLRIIDSKITCAVDNPIIWTNEVPRKVTGFAWRACMDRIFSAVALSLRGVSIPTSCNFCSNGLDSTDHILIGCSFATEVLQWTLKWCNIPWQTFDSVKDLVGFAANWGRCPKKRRILIAIVYDYLWFVWKARSDMVFNKRHTTPTNTADHIIIEVYNWVNFRGNFGRFIWSDSLCCPFKTM</sequence>
<feature type="domain" description="Reverse transcriptase zinc-binding" evidence="2">
    <location>
        <begin position="64"/>
        <end position="129"/>
    </location>
</feature>
<dbReference type="EMBL" id="NBSK02000001">
    <property type="protein sequence ID" value="KAJ0227813.1"/>
    <property type="molecule type" value="Genomic_DNA"/>
</dbReference>
<dbReference type="Proteomes" id="UP000235145">
    <property type="component" value="Unassembled WGS sequence"/>
</dbReference>
<name>A0A9R1WTH3_LACSA</name>
<evidence type="ECO:0000313" key="4">
    <source>
        <dbReference type="Proteomes" id="UP000235145"/>
    </source>
</evidence>
<feature type="compositionally biased region" description="Basic and acidic residues" evidence="1">
    <location>
        <begin position="1"/>
        <end position="15"/>
    </location>
</feature>